<keyword evidence="1" id="KW-0812">Transmembrane</keyword>
<dbReference type="EMBL" id="JACPSX010000120">
    <property type="protein sequence ID" value="MBI3014729.1"/>
    <property type="molecule type" value="Genomic_DNA"/>
</dbReference>
<feature type="non-terminal residue" evidence="3">
    <location>
        <position position="197"/>
    </location>
</feature>
<accession>A0A932GPF4</accession>
<dbReference type="AlphaFoldDB" id="A0A932GPF4"/>
<dbReference type="InterPro" id="IPR031967">
    <property type="entry name" value="PhoR_single_Cache-like_dom"/>
</dbReference>
<dbReference type="Proteomes" id="UP000741360">
    <property type="component" value="Unassembled WGS sequence"/>
</dbReference>
<gene>
    <name evidence="3" type="ORF">HYY65_06665</name>
</gene>
<evidence type="ECO:0000313" key="4">
    <source>
        <dbReference type="Proteomes" id="UP000741360"/>
    </source>
</evidence>
<keyword evidence="1" id="KW-0472">Membrane</keyword>
<protein>
    <recommendedName>
        <fullName evidence="2">PhoR single Cache-like domain-containing protein</fullName>
    </recommendedName>
</protein>
<proteinExistence type="predicted"/>
<dbReference type="Pfam" id="PF16736">
    <property type="entry name" value="sCache_like"/>
    <property type="match status" value="1"/>
</dbReference>
<feature type="transmembrane region" description="Helical" evidence="1">
    <location>
        <begin position="6"/>
        <end position="29"/>
    </location>
</feature>
<feature type="domain" description="PhoR single Cache-like" evidence="2">
    <location>
        <begin position="69"/>
        <end position="159"/>
    </location>
</feature>
<comment type="caution">
    <text evidence="3">The sequence shown here is derived from an EMBL/GenBank/DDBJ whole genome shotgun (WGS) entry which is preliminary data.</text>
</comment>
<evidence type="ECO:0000313" key="3">
    <source>
        <dbReference type="EMBL" id="MBI3014729.1"/>
    </source>
</evidence>
<name>A0A932GPF4_UNCTE</name>
<reference evidence="3" key="1">
    <citation type="submission" date="2020-07" db="EMBL/GenBank/DDBJ databases">
        <title>Huge and variable diversity of episymbiotic CPR bacteria and DPANN archaea in groundwater ecosystems.</title>
        <authorList>
            <person name="He C.Y."/>
            <person name="Keren R."/>
            <person name="Whittaker M."/>
            <person name="Farag I.F."/>
            <person name="Doudna J."/>
            <person name="Cate J.H.D."/>
            <person name="Banfield J.F."/>
        </authorList>
    </citation>
    <scope>NUCLEOTIDE SEQUENCE</scope>
    <source>
        <strain evidence="3">NC_groundwater_717_Ag_S-0.2um_59_8</strain>
    </source>
</reference>
<organism evidence="3 4">
    <name type="scientific">Tectimicrobiota bacterium</name>
    <dbReference type="NCBI Taxonomy" id="2528274"/>
    <lineage>
        <taxon>Bacteria</taxon>
        <taxon>Pseudomonadati</taxon>
        <taxon>Nitrospinota/Tectimicrobiota group</taxon>
        <taxon>Candidatus Tectimicrobiota</taxon>
    </lineage>
</organism>
<evidence type="ECO:0000259" key="2">
    <source>
        <dbReference type="Pfam" id="PF16736"/>
    </source>
</evidence>
<sequence>MKLPKLQWQIFAAYSGIILLLLVGLQFYLHPNLRRSLLDQKLQILEREIDLLAWIMQERFPGPVPEAVAPRIVGEYGRRLQLRVTLIDPTGKVLADSELDPAALSRVENHRNRPEIVESLRSGLGSSIRFSDTIKTSMIYAAKPLQRNGVFQGWLRLAVPLTDVDRTLASIRRILVSASLAGLFLALATSLAVSRWL</sequence>
<keyword evidence="1" id="KW-1133">Transmembrane helix</keyword>
<evidence type="ECO:0000256" key="1">
    <source>
        <dbReference type="SAM" id="Phobius"/>
    </source>
</evidence>
<feature type="transmembrane region" description="Helical" evidence="1">
    <location>
        <begin position="174"/>
        <end position="193"/>
    </location>
</feature>